<dbReference type="InterPro" id="IPR050807">
    <property type="entry name" value="TransReg_Diox_bact_type"/>
</dbReference>
<dbReference type="SMART" id="SM00530">
    <property type="entry name" value="HTH_XRE"/>
    <property type="match status" value="1"/>
</dbReference>
<organism evidence="3 4">
    <name type="scientific">Desulfitobacterium hafniense (strain Y51)</name>
    <dbReference type="NCBI Taxonomy" id="138119"/>
    <lineage>
        <taxon>Bacteria</taxon>
        <taxon>Bacillati</taxon>
        <taxon>Bacillota</taxon>
        <taxon>Clostridia</taxon>
        <taxon>Eubacteriales</taxon>
        <taxon>Desulfitobacteriaceae</taxon>
        <taxon>Desulfitobacterium</taxon>
    </lineage>
</organism>
<dbReference type="EMBL" id="AP008230">
    <property type="protein sequence ID" value="BAE83512.1"/>
    <property type="molecule type" value="Genomic_DNA"/>
</dbReference>
<dbReference type="HOGENOM" id="CLU_066192_29_2_9"/>
<dbReference type="AlphaFoldDB" id="Q24WT0"/>
<dbReference type="Proteomes" id="UP000001946">
    <property type="component" value="Chromosome"/>
</dbReference>
<dbReference type="KEGG" id="dsy:DSY1723"/>
<dbReference type="Pfam" id="PF01381">
    <property type="entry name" value="HTH_3"/>
    <property type="match status" value="1"/>
</dbReference>
<dbReference type="InterPro" id="IPR001387">
    <property type="entry name" value="Cro/C1-type_HTH"/>
</dbReference>
<dbReference type="STRING" id="138119.DSY1723"/>
<evidence type="ECO:0000313" key="4">
    <source>
        <dbReference type="Proteomes" id="UP000001946"/>
    </source>
</evidence>
<dbReference type="PROSITE" id="PS50943">
    <property type="entry name" value="HTH_CROC1"/>
    <property type="match status" value="1"/>
</dbReference>
<dbReference type="PANTHER" id="PTHR46797:SF1">
    <property type="entry name" value="METHYLPHOSPHONATE SYNTHASE"/>
    <property type="match status" value="1"/>
</dbReference>
<dbReference type="Gene3D" id="1.10.260.40">
    <property type="entry name" value="lambda repressor-like DNA-binding domains"/>
    <property type="match status" value="1"/>
</dbReference>
<dbReference type="GO" id="GO:0003677">
    <property type="term" value="F:DNA binding"/>
    <property type="evidence" value="ECO:0007669"/>
    <property type="project" value="UniProtKB-KW"/>
</dbReference>
<name>Q24WT0_DESHY</name>
<keyword evidence="4" id="KW-1185">Reference proteome</keyword>
<reference evidence="3 4" key="1">
    <citation type="journal article" date="2006" name="J. Bacteriol.">
        <title>Complete genome sequence of the dehalorespiring bacterium Desulfitobacterium hafniense Y51 and comparison with Dehalococcoides ethenogenes 195.</title>
        <authorList>
            <person name="Nonaka H."/>
            <person name="Keresztes G."/>
            <person name="Shinoda Y."/>
            <person name="Ikenaga Y."/>
            <person name="Abe M."/>
            <person name="Naito K."/>
            <person name="Inatomi K."/>
            <person name="Furukawa K."/>
            <person name="Inui M."/>
            <person name="Yukawa H."/>
        </authorList>
    </citation>
    <scope>NUCLEOTIDE SEQUENCE [LARGE SCALE GENOMIC DNA]</scope>
    <source>
        <strain evidence="3 4">Y51</strain>
    </source>
</reference>
<dbReference type="GO" id="GO:0003700">
    <property type="term" value="F:DNA-binding transcription factor activity"/>
    <property type="evidence" value="ECO:0007669"/>
    <property type="project" value="TreeGrafter"/>
</dbReference>
<gene>
    <name evidence="3" type="ordered locus">DSY1723</name>
</gene>
<dbReference type="CDD" id="cd00093">
    <property type="entry name" value="HTH_XRE"/>
    <property type="match status" value="1"/>
</dbReference>
<dbReference type="SUPFAM" id="SSF47413">
    <property type="entry name" value="lambda repressor-like DNA-binding domains"/>
    <property type="match status" value="1"/>
</dbReference>
<dbReference type="GO" id="GO:0005829">
    <property type="term" value="C:cytosol"/>
    <property type="evidence" value="ECO:0007669"/>
    <property type="project" value="TreeGrafter"/>
</dbReference>
<accession>Q24WT0</accession>
<dbReference type="InterPro" id="IPR010982">
    <property type="entry name" value="Lambda_DNA-bd_dom_sf"/>
</dbReference>
<evidence type="ECO:0000259" key="2">
    <source>
        <dbReference type="PROSITE" id="PS50943"/>
    </source>
</evidence>
<dbReference type="PANTHER" id="PTHR46797">
    <property type="entry name" value="HTH-TYPE TRANSCRIPTIONAL REGULATOR"/>
    <property type="match status" value="1"/>
</dbReference>
<feature type="domain" description="HTH cro/C1-type" evidence="2">
    <location>
        <begin position="24"/>
        <end position="80"/>
    </location>
</feature>
<keyword evidence="1" id="KW-0238">DNA-binding</keyword>
<proteinExistence type="predicted"/>
<evidence type="ECO:0000313" key="3">
    <source>
        <dbReference type="EMBL" id="BAE83512.1"/>
    </source>
</evidence>
<sequence length="85" mass="9780">MHMARSTKIALENRDKYIALGLNIAYYRKREGMTQDQLAEKAGMSRSYLGEIEAPNMITTMSLEVLFNIANVLRIKPSKLLEFRD</sequence>
<protein>
    <recommendedName>
        <fullName evidence="2">HTH cro/C1-type domain-containing protein</fullName>
    </recommendedName>
</protein>
<dbReference type="eggNOG" id="COG1396">
    <property type="taxonomic scope" value="Bacteria"/>
</dbReference>
<evidence type="ECO:0000256" key="1">
    <source>
        <dbReference type="ARBA" id="ARBA00023125"/>
    </source>
</evidence>